<keyword evidence="2" id="KW-0004">4Fe-4S</keyword>
<sequence length="491" mass="56886">MLSREEKEWLDDRAKKITEYEEKETRKDFIDDDKIESILQNNRNPEPQRVRDILSKARLLKGLTPEEAAVLLNNENQDLWQEIFETAHQIKQQIYGNRIVLFAPLYISNPCVNNCAYCGFRHSNDSLKEMVLSMEELEKEVQVLTSHGHKRLVIVYGEHPVSDVDFMCKTIEKIYATKDGDNEIRRVNINAAPLFVDEYEKIKEAGIGTYQIFQETYHHETYKRVHPKGSLKSFYKWRLFSLHRAQEAGIDDVAIGALLGLYDWKFEVLGLLYHAMDLEREFGVGPHTISFPRLEPAVNTPFLRNLPYKVSDEDFKKLVAVIRCSVPYTGMILTCRESPKLRKEVIPLGVSQIDAGSNIAIRGYQDAEKEGLENREQFQLADSRPLDDVLYELCEQNYIPSFCTAGYRAGRTGCQFMSFAKEGKVKYFCTPNAILTFKEYLMNYASPKTKMIGEKVINAYLEDFKQEKPQRAEKLREMLNDIEGGKRDLYF</sequence>
<proteinExistence type="predicted"/>
<dbReference type="PANTHER" id="PTHR43583:SF2">
    <property type="entry name" value="THIAZOLE BIOSYNTHESIS PROTEIN"/>
    <property type="match status" value="1"/>
</dbReference>
<evidence type="ECO:0000259" key="9">
    <source>
        <dbReference type="SMART" id="SM00876"/>
    </source>
</evidence>
<keyword evidence="5" id="KW-0408">Iron</keyword>
<keyword evidence="4" id="KW-0479">Metal-binding</keyword>
<feature type="domain" description="Elp3/MiaA/NifB-like radical SAM core" evidence="8">
    <location>
        <begin position="101"/>
        <end position="317"/>
    </location>
</feature>
<evidence type="ECO:0000259" key="8">
    <source>
        <dbReference type="SMART" id="SM00729"/>
    </source>
</evidence>
<evidence type="ECO:0000256" key="7">
    <source>
        <dbReference type="ARBA" id="ARBA00034078"/>
    </source>
</evidence>
<dbReference type="NCBIfam" id="TIGR03955">
    <property type="entry name" value="rSAM_HydG"/>
    <property type="match status" value="1"/>
</dbReference>
<dbReference type="SFLD" id="SFLDS00029">
    <property type="entry name" value="Radical_SAM"/>
    <property type="match status" value="1"/>
</dbReference>
<dbReference type="InterPro" id="IPR058240">
    <property type="entry name" value="rSAM_sf"/>
</dbReference>
<gene>
    <name evidence="10" type="primary">hydG</name>
    <name evidence="10" type="ORF">ACETAC_07945</name>
</gene>
<dbReference type="InterPro" id="IPR007197">
    <property type="entry name" value="rSAM"/>
</dbReference>
<dbReference type="SFLD" id="SFLDG01081">
    <property type="entry name" value="cleavage_of_the_Ca-Cb_bond_in"/>
    <property type="match status" value="1"/>
</dbReference>
<evidence type="ECO:0000256" key="6">
    <source>
        <dbReference type="ARBA" id="ARBA00023014"/>
    </source>
</evidence>
<keyword evidence="6" id="KW-0411">Iron-sulfur</keyword>
<organism evidence="10 11">
    <name type="scientific">Aceticella autotrophica</name>
    <dbReference type="NCBI Taxonomy" id="2755338"/>
    <lineage>
        <taxon>Bacteria</taxon>
        <taxon>Bacillati</taxon>
        <taxon>Bacillota</taxon>
        <taxon>Clostridia</taxon>
        <taxon>Thermoanaerobacterales</taxon>
        <taxon>Thermoanaerobacteraceae</taxon>
        <taxon>Aceticella</taxon>
    </lineage>
</organism>
<evidence type="ECO:0000256" key="5">
    <source>
        <dbReference type="ARBA" id="ARBA00023004"/>
    </source>
</evidence>
<dbReference type="GO" id="GO:0051539">
    <property type="term" value="F:4 iron, 4 sulfur cluster binding"/>
    <property type="evidence" value="ECO:0007669"/>
    <property type="project" value="UniProtKB-KW"/>
</dbReference>
<dbReference type="Proteomes" id="UP000671913">
    <property type="component" value="Chromosome"/>
</dbReference>
<dbReference type="SMART" id="SM00876">
    <property type="entry name" value="BATS"/>
    <property type="match status" value="1"/>
</dbReference>
<comment type="cofactor">
    <cofactor evidence="7">
        <name>[2Fe-2S] cluster</name>
        <dbReference type="ChEBI" id="CHEBI:190135"/>
    </cofactor>
</comment>
<evidence type="ECO:0000256" key="1">
    <source>
        <dbReference type="ARBA" id="ARBA00001966"/>
    </source>
</evidence>
<accession>A0A975GBR6</accession>
<protein>
    <submittedName>
        <fullName evidence="10">[FeFe] hydrogenase H-cluster radical SAM maturase HydG</fullName>
    </submittedName>
</protein>
<evidence type="ECO:0000256" key="4">
    <source>
        <dbReference type="ARBA" id="ARBA00022723"/>
    </source>
</evidence>
<dbReference type="Gene3D" id="3.20.20.70">
    <property type="entry name" value="Aldolase class I"/>
    <property type="match status" value="1"/>
</dbReference>
<dbReference type="PANTHER" id="PTHR43583">
    <property type="entry name" value="2-IMINOACETATE SYNTHASE"/>
    <property type="match status" value="1"/>
</dbReference>
<dbReference type="KEGG" id="aaut:ACETAC_07945"/>
<dbReference type="Pfam" id="PF04055">
    <property type="entry name" value="Radical_SAM"/>
    <property type="match status" value="1"/>
</dbReference>
<keyword evidence="11" id="KW-1185">Reference proteome</keyword>
<name>A0A975GBR6_9THEO</name>
<keyword evidence="3" id="KW-0949">S-adenosyl-L-methionine</keyword>
<dbReference type="GO" id="GO:0042364">
    <property type="term" value="P:water-soluble vitamin biosynthetic process"/>
    <property type="evidence" value="ECO:0007669"/>
    <property type="project" value="UniProtKB-ARBA"/>
</dbReference>
<dbReference type="InterPro" id="IPR013785">
    <property type="entry name" value="Aldolase_TIM"/>
</dbReference>
<dbReference type="SFLD" id="SFLDG01060">
    <property type="entry name" value="BATS_domain_containing"/>
    <property type="match status" value="1"/>
</dbReference>
<dbReference type="SMART" id="SM00729">
    <property type="entry name" value="Elp3"/>
    <property type="match status" value="1"/>
</dbReference>
<reference evidence="10" key="1">
    <citation type="submission" date="2020-08" db="EMBL/GenBank/DDBJ databases">
        <title>Genomic insights into the carbon and energy metabolism of the first obligate autotrophic acetogenic bacterium Aceticella autotrophica gen. nov., sp. nov.</title>
        <authorList>
            <person name="Toshchakov S.V."/>
            <person name="Elcheninov A.G."/>
            <person name="Kublanov I.V."/>
            <person name="Frolov E.N."/>
            <person name="Lebedinsky A.V."/>
        </authorList>
    </citation>
    <scope>NUCLEOTIDE SEQUENCE</scope>
    <source>
        <strain evidence="10">3443-3Ac</strain>
    </source>
</reference>
<dbReference type="AlphaFoldDB" id="A0A975GBR6"/>
<dbReference type="CDD" id="cd01335">
    <property type="entry name" value="Radical_SAM"/>
    <property type="match status" value="1"/>
</dbReference>
<dbReference type="SUPFAM" id="SSF102114">
    <property type="entry name" value="Radical SAM enzymes"/>
    <property type="match status" value="1"/>
</dbReference>
<dbReference type="InterPro" id="IPR034428">
    <property type="entry name" value="ThiH/NoCL/HydG-like"/>
</dbReference>
<dbReference type="GO" id="GO:0003824">
    <property type="term" value="F:catalytic activity"/>
    <property type="evidence" value="ECO:0007669"/>
    <property type="project" value="InterPro"/>
</dbReference>
<feature type="domain" description="Biotin and thiamin synthesis-associated" evidence="9">
    <location>
        <begin position="290"/>
        <end position="400"/>
    </location>
</feature>
<dbReference type="Pfam" id="PF06968">
    <property type="entry name" value="BATS"/>
    <property type="match status" value="1"/>
</dbReference>
<comment type="cofactor">
    <cofactor evidence="1">
        <name>[4Fe-4S] cluster</name>
        <dbReference type="ChEBI" id="CHEBI:49883"/>
    </cofactor>
</comment>
<dbReference type="InterPro" id="IPR024007">
    <property type="entry name" value="FeFe-hyd_mat_HydG"/>
</dbReference>
<evidence type="ECO:0000313" key="10">
    <source>
        <dbReference type="EMBL" id="QSZ28406.1"/>
    </source>
</evidence>
<evidence type="ECO:0000256" key="3">
    <source>
        <dbReference type="ARBA" id="ARBA00022691"/>
    </source>
</evidence>
<dbReference type="GO" id="GO:0046872">
    <property type="term" value="F:metal ion binding"/>
    <property type="evidence" value="ECO:0007669"/>
    <property type="project" value="UniProtKB-KW"/>
</dbReference>
<dbReference type="InterPro" id="IPR006638">
    <property type="entry name" value="Elp3/MiaA/NifB-like_rSAM"/>
</dbReference>
<dbReference type="GO" id="GO:0044272">
    <property type="term" value="P:sulfur compound biosynthetic process"/>
    <property type="evidence" value="ECO:0007669"/>
    <property type="project" value="UniProtKB-ARBA"/>
</dbReference>
<evidence type="ECO:0000313" key="11">
    <source>
        <dbReference type="Proteomes" id="UP000671913"/>
    </source>
</evidence>
<dbReference type="EMBL" id="CP060096">
    <property type="protein sequence ID" value="QSZ28406.1"/>
    <property type="molecule type" value="Genomic_DNA"/>
</dbReference>
<evidence type="ECO:0000256" key="2">
    <source>
        <dbReference type="ARBA" id="ARBA00022485"/>
    </source>
</evidence>
<dbReference type="InterPro" id="IPR010722">
    <property type="entry name" value="BATS_dom"/>
</dbReference>